<dbReference type="OrthoDB" id="6340748at2759"/>
<feature type="region of interest" description="Disordered" evidence="2">
    <location>
        <begin position="341"/>
        <end position="369"/>
    </location>
</feature>
<dbReference type="AlphaFoldDB" id="A0A6A4X2S4"/>
<feature type="compositionally biased region" description="Acidic residues" evidence="2">
    <location>
        <begin position="269"/>
        <end position="283"/>
    </location>
</feature>
<gene>
    <name evidence="4" type="primary">FAM13A_0</name>
    <name evidence="4" type="ORF">FJT64_016742</name>
</gene>
<sequence length="675" mass="76007">MCPICGRQQSALTAEMEGVLDPQGLEQALEQLDLGPSLSFDMLFVDETVPYVLERRVDKSIQSAVTSHLLGSVHAGGIVDPRREAGDRNEEPPCKRLEGERFAEGRAASFESLGRTHHTSSRRSSHQPWPAAPLQDCVRRATNHDDVTTNEREPAAVTWPPSVETEPITVPSSERSQGYDLPTPWSPVYTDEVIDESSPTSSSGSDCADTPPAIMQQIMCRHEQQRESERLATFPRSRDKAVRPSREVRRRRHSRGDGKDSSVSSSQPEDAEEEFEEEEELSDSEAIPPLDLDSMAGSEPIPSSVLKGRQLTEDEAILSPRNSFVLPDAEFTEQQAKLCSRFNERLPASPGASSPSEPRSHQLRQTIASAKRKIRAYEESFERRFGYRPSHADRAKDREVKRCLSELSKARRDLKALKQDPTPTPARPVERVDTTLAGKENRSPPEGEGEGEVERTLQQTVADVTRRLTEKRETAGRPTEPDRMSREQVLAEKLALQKALLCLEERHGRPAHKRDRDMVRPLYERYRLVKRLAIKSGSPKLRDSIGELTPILEHETMSFTAADRPAICERDDELEPSGGRSPGGVTDRLQLDDNLHNLPVSELRNLLGKAKEDKRRIRGLLLVFEEDFRSNVGRKVQKDDRGEMDDMYSEYKQAKAKVKLLEVLVAKHRSRAYTM</sequence>
<protein>
    <submittedName>
        <fullName evidence="4">Protein FAM13A</fullName>
    </submittedName>
</protein>
<evidence type="ECO:0000313" key="5">
    <source>
        <dbReference type="Proteomes" id="UP000440578"/>
    </source>
</evidence>
<dbReference type="PANTHER" id="PTHR15904:SF17">
    <property type="entry name" value="RHO-GAP DOMAIN-CONTAINING PROTEIN"/>
    <property type="match status" value="1"/>
</dbReference>
<feature type="region of interest" description="Disordered" evidence="2">
    <location>
        <begin position="145"/>
        <end position="308"/>
    </location>
</feature>
<dbReference type="EMBL" id="VIIS01000164">
    <property type="protein sequence ID" value="KAF0312513.1"/>
    <property type="molecule type" value="Genomic_DNA"/>
</dbReference>
<name>A0A6A4X2S4_AMPAM</name>
<feature type="compositionally biased region" description="Basic residues" evidence="2">
    <location>
        <begin position="115"/>
        <end position="125"/>
    </location>
</feature>
<evidence type="ECO:0000256" key="1">
    <source>
        <dbReference type="ARBA" id="ARBA00007549"/>
    </source>
</evidence>
<accession>A0A6A4X2S4</accession>
<dbReference type="Pfam" id="PF26116">
    <property type="entry name" value="FAM13A"/>
    <property type="match status" value="1"/>
</dbReference>
<feature type="compositionally biased region" description="Low complexity" evidence="2">
    <location>
        <begin position="347"/>
        <end position="357"/>
    </location>
</feature>
<dbReference type="InterPro" id="IPR039102">
    <property type="entry name" value="FAM13"/>
</dbReference>
<feature type="compositionally biased region" description="Basic and acidic residues" evidence="2">
    <location>
        <begin position="145"/>
        <end position="154"/>
    </location>
</feature>
<feature type="region of interest" description="Disordered" evidence="2">
    <location>
        <begin position="413"/>
        <end position="455"/>
    </location>
</feature>
<organism evidence="4 5">
    <name type="scientific">Amphibalanus amphitrite</name>
    <name type="common">Striped barnacle</name>
    <name type="synonym">Balanus amphitrite</name>
    <dbReference type="NCBI Taxonomy" id="1232801"/>
    <lineage>
        <taxon>Eukaryota</taxon>
        <taxon>Metazoa</taxon>
        <taxon>Ecdysozoa</taxon>
        <taxon>Arthropoda</taxon>
        <taxon>Crustacea</taxon>
        <taxon>Multicrustacea</taxon>
        <taxon>Cirripedia</taxon>
        <taxon>Thoracica</taxon>
        <taxon>Thoracicalcarea</taxon>
        <taxon>Balanomorpha</taxon>
        <taxon>Balanoidea</taxon>
        <taxon>Balanidae</taxon>
        <taxon>Amphibalaninae</taxon>
        <taxon>Amphibalanus</taxon>
    </lineage>
</organism>
<dbReference type="InterPro" id="IPR059029">
    <property type="entry name" value="FAM13A_dom"/>
</dbReference>
<reference evidence="4 5" key="1">
    <citation type="submission" date="2019-07" db="EMBL/GenBank/DDBJ databases">
        <title>Draft genome assembly of a fouling barnacle, Amphibalanus amphitrite (Darwin, 1854): The first reference genome for Thecostraca.</title>
        <authorList>
            <person name="Kim W."/>
        </authorList>
    </citation>
    <scope>NUCLEOTIDE SEQUENCE [LARGE SCALE GENOMIC DNA]</scope>
    <source>
        <strain evidence="4">SNU_AA5</strain>
        <tissue evidence="4">Soma without cirri and trophi</tissue>
    </source>
</reference>
<evidence type="ECO:0000313" key="4">
    <source>
        <dbReference type="EMBL" id="KAF0312513.1"/>
    </source>
</evidence>
<comment type="similarity">
    <text evidence="1">Belongs to the FAM13 family.</text>
</comment>
<evidence type="ECO:0000256" key="2">
    <source>
        <dbReference type="SAM" id="MobiDB-lite"/>
    </source>
</evidence>
<feature type="compositionally biased region" description="Basic and acidic residues" evidence="2">
    <location>
        <begin position="80"/>
        <end position="104"/>
    </location>
</feature>
<keyword evidence="5" id="KW-1185">Reference proteome</keyword>
<feature type="compositionally biased region" description="Basic and acidic residues" evidence="2">
    <location>
        <begin position="428"/>
        <end position="445"/>
    </location>
</feature>
<feature type="compositionally biased region" description="Basic and acidic residues" evidence="2">
    <location>
        <begin position="220"/>
        <end position="247"/>
    </location>
</feature>
<dbReference type="Proteomes" id="UP000440578">
    <property type="component" value="Unassembled WGS sequence"/>
</dbReference>
<dbReference type="PANTHER" id="PTHR15904">
    <property type="entry name" value="FAM13"/>
    <property type="match status" value="1"/>
</dbReference>
<feature type="region of interest" description="Disordered" evidence="2">
    <location>
        <begin position="78"/>
        <end position="132"/>
    </location>
</feature>
<comment type="caution">
    <text evidence="4">The sequence shown here is derived from an EMBL/GenBank/DDBJ whole genome shotgun (WGS) entry which is preliminary data.</text>
</comment>
<proteinExistence type="inferred from homology"/>
<evidence type="ECO:0000259" key="3">
    <source>
        <dbReference type="Pfam" id="PF26116"/>
    </source>
</evidence>
<feature type="domain" description="FAM13A-like" evidence="3">
    <location>
        <begin position="601"/>
        <end position="668"/>
    </location>
</feature>